<dbReference type="EMBL" id="LDSN01000010">
    <property type="protein sequence ID" value="KTT19353.1"/>
    <property type="molecule type" value="Genomic_DNA"/>
</dbReference>
<comment type="caution">
    <text evidence="1">The sequence shown here is derived from an EMBL/GenBank/DDBJ whole genome shotgun (WGS) entry which is preliminary data.</text>
</comment>
<sequence length="60" mass="6816">MGSDSFGETSSRKRLRVWGGRGALLKIIAVYLVNQLQKLEVRVLMGLWQHAVHKQHGLFV</sequence>
<evidence type="ECO:0000313" key="1">
    <source>
        <dbReference type="EMBL" id="KTT19353.1"/>
    </source>
</evidence>
<accession>A0AAJ0LM46</accession>
<protein>
    <submittedName>
        <fullName evidence="1">Uncharacterized protein</fullName>
    </submittedName>
</protein>
<dbReference type="Proteomes" id="UP000071644">
    <property type="component" value="Unassembled WGS sequence"/>
</dbReference>
<proteinExistence type="predicted"/>
<reference evidence="1 2" key="1">
    <citation type="journal article" date="2016" name="Front. Microbiol.">
        <title>Genomic Resource of Rice Seed Associated Bacteria.</title>
        <authorList>
            <person name="Midha S."/>
            <person name="Bansal K."/>
            <person name="Sharma S."/>
            <person name="Kumar N."/>
            <person name="Patil P.P."/>
            <person name="Chaudhry V."/>
            <person name="Patil P.B."/>
        </authorList>
    </citation>
    <scope>NUCLEOTIDE SEQUENCE [LARGE SCALE GENOMIC DNA]</scope>
    <source>
        <strain evidence="1 2">NS96</strain>
    </source>
</reference>
<gene>
    <name evidence="1" type="ORF">NS96R_04985</name>
</gene>
<name>A0AAJ0LM46_9PSED</name>
<dbReference type="AlphaFoldDB" id="A0AAJ0LM46"/>
<organism evidence="1 2">
    <name type="scientific">Pseudomonas parafulva</name>
    <dbReference type="NCBI Taxonomy" id="157782"/>
    <lineage>
        <taxon>Bacteria</taxon>
        <taxon>Pseudomonadati</taxon>
        <taxon>Pseudomonadota</taxon>
        <taxon>Gammaproteobacteria</taxon>
        <taxon>Pseudomonadales</taxon>
        <taxon>Pseudomonadaceae</taxon>
        <taxon>Pseudomonas</taxon>
    </lineage>
</organism>
<evidence type="ECO:0000313" key="2">
    <source>
        <dbReference type="Proteomes" id="UP000071644"/>
    </source>
</evidence>